<dbReference type="PATRIC" id="fig|401562.3.peg.4223"/>
<feature type="domain" description="Response regulatory" evidence="3">
    <location>
        <begin position="11"/>
        <end position="121"/>
    </location>
</feature>
<evidence type="ECO:0000313" key="4">
    <source>
        <dbReference type="EMBL" id="KTQ97859.1"/>
    </source>
</evidence>
<dbReference type="RefSeq" id="WP_082675370.1">
    <property type="nucleotide sequence ID" value="NZ_LDPZ01000006.1"/>
</dbReference>
<evidence type="ECO:0000313" key="7">
    <source>
        <dbReference type="Proteomes" id="UP000078529"/>
    </source>
</evidence>
<organism evidence="4 6">
    <name type="scientific">Aureimonas ureilytica</name>
    <dbReference type="NCBI Taxonomy" id="401562"/>
    <lineage>
        <taxon>Bacteria</taxon>
        <taxon>Pseudomonadati</taxon>
        <taxon>Pseudomonadota</taxon>
        <taxon>Alphaproteobacteria</taxon>
        <taxon>Hyphomicrobiales</taxon>
        <taxon>Aurantimonadaceae</taxon>
        <taxon>Aureimonas</taxon>
    </lineage>
</organism>
<dbReference type="InterPro" id="IPR050595">
    <property type="entry name" value="Bact_response_regulator"/>
</dbReference>
<evidence type="ECO:0000313" key="5">
    <source>
        <dbReference type="EMBL" id="KTR05465.1"/>
    </source>
</evidence>
<dbReference type="SUPFAM" id="SSF52172">
    <property type="entry name" value="CheY-like"/>
    <property type="match status" value="1"/>
</dbReference>
<dbReference type="Gene3D" id="3.40.50.2300">
    <property type="match status" value="1"/>
</dbReference>
<dbReference type="EMBL" id="LDQA01000025">
    <property type="protein sequence ID" value="KTR05465.1"/>
    <property type="molecule type" value="Genomic_DNA"/>
</dbReference>
<dbReference type="Proteomes" id="UP000078529">
    <property type="component" value="Unassembled WGS sequence"/>
</dbReference>
<keyword evidence="1 2" id="KW-0597">Phosphoprotein</keyword>
<comment type="caution">
    <text evidence="4">The sequence shown here is derived from an EMBL/GenBank/DDBJ whole genome shotgun (WGS) entry which is preliminary data.</text>
</comment>
<dbReference type="SMART" id="SM00448">
    <property type="entry name" value="REC"/>
    <property type="match status" value="1"/>
</dbReference>
<dbReference type="PROSITE" id="PS50110">
    <property type="entry name" value="RESPONSE_REGULATORY"/>
    <property type="match status" value="1"/>
</dbReference>
<gene>
    <name evidence="4" type="ORF">NS226_03520</name>
    <name evidence="5" type="ORF">NS365_11640</name>
</gene>
<dbReference type="PANTHER" id="PTHR44591">
    <property type="entry name" value="STRESS RESPONSE REGULATOR PROTEIN 1"/>
    <property type="match status" value="1"/>
</dbReference>
<dbReference type="STRING" id="401562.NS365_11640"/>
<dbReference type="InterPro" id="IPR011006">
    <property type="entry name" value="CheY-like_superfamily"/>
</dbReference>
<feature type="modified residue" description="4-aspartylphosphate" evidence="2">
    <location>
        <position position="60"/>
    </location>
</feature>
<reference evidence="6 7" key="1">
    <citation type="journal article" date="2016" name="Front. Microbiol.">
        <title>Genomic Resource of Rice Seed Associated Bacteria.</title>
        <authorList>
            <person name="Midha S."/>
            <person name="Bansal K."/>
            <person name="Sharma S."/>
            <person name="Kumar N."/>
            <person name="Patil P.P."/>
            <person name="Chaudhry V."/>
            <person name="Patil P.B."/>
        </authorList>
    </citation>
    <scope>NUCLEOTIDE SEQUENCE [LARGE SCALE GENOMIC DNA]</scope>
    <source>
        <strain evidence="4 6">NS226</strain>
        <strain evidence="5 7">NS365</strain>
    </source>
</reference>
<dbReference type="EMBL" id="LDPZ01000006">
    <property type="protein sequence ID" value="KTQ97859.1"/>
    <property type="molecule type" value="Genomic_DNA"/>
</dbReference>
<evidence type="ECO:0000256" key="1">
    <source>
        <dbReference type="ARBA" id="ARBA00022553"/>
    </source>
</evidence>
<dbReference type="PANTHER" id="PTHR44591:SF24">
    <property type="entry name" value="PROTEIN-GLUTAMATE METHYLESTERASE_PROTEIN-GLUTAMINE GLUTAMINASE 1"/>
    <property type="match status" value="1"/>
</dbReference>
<dbReference type="OrthoDB" id="582170at2"/>
<proteinExistence type="predicted"/>
<keyword evidence="7" id="KW-1185">Reference proteome</keyword>
<evidence type="ECO:0000259" key="3">
    <source>
        <dbReference type="PROSITE" id="PS50110"/>
    </source>
</evidence>
<evidence type="ECO:0000313" key="6">
    <source>
        <dbReference type="Proteomes" id="UP000078272"/>
    </source>
</evidence>
<accession>A0A175RBX5</accession>
<dbReference type="AlphaFoldDB" id="A0A175RBX5"/>
<dbReference type="InterPro" id="IPR001789">
    <property type="entry name" value="Sig_transdc_resp-reg_receiver"/>
</dbReference>
<dbReference type="Pfam" id="PF00072">
    <property type="entry name" value="Response_reg"/>
    <property type="match status" value="1"/>
</dbReference>
<dbReference type="Proteomes" id="UP000078272">
    <property type="component" value="Unassembled WGS sequence"/>
</dbReference>
<protein>
    <recommendedName>
        <fullName evidence="3">Response regulatory domain-containing protein</fullName>
    </recommendedName>
</protein>
<sequence length="132" mass="13987">MRQADGLRGKRVLVVEDEFLVALDLECELADSGAEVTCASTLGQATGVAQSGRFDAVVLDLNLHGETSYPLADYLAANDVPFVFHTGQGEQSVLAKRYPGVAVCNKPCDGRILLKTLECAMSDRSPSAANNA</sequence>
<name>A0A175RBX5_9HYPH</name>
<evidence type="ECO:0000256" key="2">
    <source>
        <dbReference type="PROSITE-ProRule" id="PRU00169"/>
    </source>
</evidence>
<dbReference type="GO" id="GO:0000160">
    <property type="term" value="P:phosphorelay signal transduction system"/>
    <property type="evidence" value="ECO:0007669"/>
    <property type="project" value="InterPro"/>
</dbReference>